<dbReference type="Proteomes" id="UP000184603">
    <property type="component" value="Unassembled WGS sequence"/>
</dbReference>
<dbReference type="Pfam" id="PF21751">
    <property type="entry name" value="DACNV"/>
    <property type="match status" value="1"/>
</dbReference>
<evidence type="ECO:0000313" key="3">
    <source>
        <dbReference type="Proteomes" id="UP000184603"/>
    </source>
</evidence>
<dbReference type="OrthoDB" id="177520at2"/>
<keyword evidence="3" id="KW-1185">Reference proteome</keyword>
<dbReference type="RefSeq" id="WP_073614669.1">
    <property type="nucleotide sequence ID" value="NZ_FRFE01000016.1"/>
</dbReference>
<evidence type="ECO:0000313" key="2">
    <source>
        <dbReference type="EMBL" id="SHO49979.1"/>
    </source>
</evidence>
<organism evidence="2 3">
    <name type="scientific">Desulfopila aestuarii DSM 18488</name>
    <dbReference type="NCBI Taxonomy" id="1121416"/>
    <lineage>
        <taxon>Bacteria</taxon>
        <taxon>Pseudomonadati</taxon>
        <taxon>Thermodesulfobacteriota</taxon>
        <taxon>Desulfobulbia</taxon>
        <taxon>Desulfobulbales</taxon>
        <taxon>Desulfocapsaceae</taxon>
        <taxon>Desulfopila</taxon>
    </lineage>
</organism>
<feature type="domain" description="Probable sensor" evidence="1">
    <location>
        <begin position="31"/>
        <end position="129"/>
    </location>
</feature>
<proteinExistence type="predicted"/>
<gene>
    <name evidence="2" type="ORF">SAMN02745220_03197</name>
</gene>
<dbReference type="STRING" id="1121416.SAMN02745220_03197"/>
<dbReference type="AlphaFoldDB" id="A0A1M7YBM5"/>
<dbReference type="InterPro" id="IPR048551">
    <property type="entry name" value="DACNV"/>
</dbReference>
<protein>
    <recommendedName>
        <fullName evidence="1">Probable sensor domain-containing protein</fullName>
    </recommendedName>
</protein>
<reference evidence="2 3" key="1">
    <citation type="submission" date="2016-12" db="EMBL/GenBank/DDBJ databases">
        <authorList>
            <person name="Song W.-J."/>
            <person name="Kurnit D.M."/>
        </authorList>
    </citation>
    <scope>NUCLEOTIDE SEQUENCE [LARGE SCALE GENOMIC DNA]</scope>
    <source>
        <strain evidence="2 3">DSM 18488</strain>
    </source>
</reference>
<accession>A0A1M7YBM5</accession>
<dbReference type="SUPFAM" id="SSF143597">
    <property type="entry name" value="YojJ-like"/>
    <property type="match status" value="1"/>
</dbReference>
<name>A0A1M7YBM5_9BACT</name>
<dbReference type="EMBL" id="FRFE01000016">
    <property type="protein sequence ID" value="SHO49979.1"/>
    <property type="molecule type" value="Genomic_DNA"/>
</dbReference>
<evidence type="ECO:0000259" key="1">
    <source>
        <dbReference type="Pfam" id="PF21751"/>
    </source>
</evidence>
<sequence length="439" mass="49379">MIHKYPQDLVRSLLEKWRTPPMSREPGPRQFRDLPETSVLEELISTCYQASQMQEERRDISFRLMLAEPEEFGVQEGLLQGMFTLKMTDPIPYNTYELLKMVPALNYNNSLVGVRYREKDGLQIWGLIHSGSRWTQVIHGGSKQAAPLPGALGINVLGPGRLMVLRGLEILVQLTGGRIISPSMNVFQSNWMNARFSKVQAQLASLHAQNPLLVKNEWARIDPSFVGKLYLEFFKHMISTVRRAGHGGTILSFPAGMENIVSKDNPYISIKYRFSEGGANIQLKTLVLEIMQALATICGRLYGPEYVAGWNDYVALQGKRLAQLDEQVFKYARFVARLAGVDGAVVTTEGPELIGFGGIIQGNYEMGQHVAKALDPEGRSRQIERIESVGTRHRSCYYLCKKLQTVLAIVVSQDSKVRAVTWGEDTVLYWDVIPIDFAQ</sequence>
<dbReference type="InterPro" id="IPR036888">
    <property type="entry name" value="DNA_integrity_DisA_N_sf"/>
</dbReference>